<dbReference type="OrthoDB" id="391988at2759"/>
<evidence type="ECO:0000256" key="5">
    <source>
        <dbReference type="SAM" id="MobiDB-lite"/>
    </source>
</evidence>
<dbReference type="Proteomes" id="UP000605986">
    <property type="component" value="Unassembled WGS sequence"/>
</dbReference>
<dbReference type="InterPro" id="IPR006073">
    <property type="entry name" value="GTP-bd"/>
</dbReference>
<evidence type="ECO:0000256" key="2">
    <source>
        <dbReference type="ARBA" id="ARBA00022741"/>
    </source>
</evidence>
<keyword evidence="1" id="KW-0479">Metal-binding</keyword>
<dbReference type="GO" id="GO:0005739">
    <property type="term" value="C:mitochondrion"/>
    <property type="evidence" value="ECO:0007669"/>
    <property type="project" value="TreeGrafter"/>
</dbReference>
<sequence>MILPRLWSGFRLSSIFLTSNFTRQRAFFCASGKMGLRQRPPGRGTIRASSQAQQFSDPAGPNSVDTPPLDLKPKSQEVEGRRSSEVSTVSLHDMASKTQKTKPPKPKGPLPKGIKPHQQVLLQSESICFKQGSTSPIDVSKEDKPSLAAAERFFEESCQILYSAETFYHHPQNDHVPEIVVLGASNAGKSSFLNALIGGMEMAKVSHKPGKTTTMNAYGVGPRPKIAKELIRKGDAPPKHSLVLMDTPGYGFKSQEDWGKTIFKYLNVRKMLRGAVVLIPADKKFQETDRWMLRTLARSNIRTLVVITKADKPGDKWQDACQNLYTQIEGIMGGLEAQSAKSWREGSGRMLDIYATASKIAFISRRLGNGGGIGGVRLAILEMAGFALGDKIEKQPETKAYTGQIVSFDDIVWKS</sequence>
<name>A0A8H4KK29_9HYPO</name>
<dbReference type="SUPFAM" id="SSF52540">
    <property type="entry name" value="P-loop containing nucleoside triphosphate hydrolases"/>
    <property type="match status" value="1"/>
</dbReference>
<evidence type="ECO:0000313" key="8">
    <source>
        <dbReference type="Proteomes" id="UP000605986"/>
    </source>
</evidence>
<dbReference type="InterPro" id="IPR030393">
    <property type="entry name" value="G_ENGB_dom"/>
</dbReference>
<dbReference type="GO" id="GO:0046872">
    <property type="term" value="F:metal ion binding"/>
    <property type="evidence" value="ECO:0007669"/>
    <property type="project" value="UniProtKB-KW"/>
</dbReference>
<feature type="domain" description="EngB-type G" evidence="6">
    <location>
        <begin position="175"/>
        <end position="360"/>
    </location>
</feature>
<keyword evidence="2" id="KW-0547">Nucleotide-binding</keyword>
<dbReference type="PROSITE" id="PS51706">
    <property type="entry name" value="G_ENGB"/>
    <property type="match status" value="1"/>
</dbReference>
<dbReference type="Gene3D" id="3.40.50.300">
    <property type="entry name" value="P-loop containing nucleotide triphosphate hydrolases"/>
    <property type="match status" value="1"/>
</dbReference>
<comment type="caution">
    <text evidence="7">The sequence shown here is derived from an EMBL/GenBank/DDBJ whole genome shotgun (WGS) entry which is preliminary data.</text>
</comment>
<keyword evidence="3" id="KW-0460">Magnesium</keyword>
<accession>A0A8H4KK29</accession>
<dbReference type="EMBL" id="JAADJG010000243">
    <property type="protein sequence ID" value="KAF4450699.1"/>
    <property type="molecule type" value="Genomic_DNA"/>
</dbReference>
<evidence type="ECO:0000313" key="7">
    <source>
        <dbReference type="EMBL" id="KAF4450699.1"/>
    </source>
</evidence>
<feature type="compositionally biased region" description="Basic and acidic residues" evidence="5">
    <location>
        <begin position="71"/>
        <end position="84"/>
    </location>
</feature>
<evidence type="ECO:0000256" key="4">
    <source>
        <dbReference type="ARBA" id="ARBA00023134"/>
    </source>
</evidence>
<organism evidence="7 8">
    <name type="scientific">Fusarium austroafricanum</name>
    <dbReference type="NCBI Taxonomy" id="2364996"/>
    <lineage>
        <taxon>Eukaryota</taxon>
        <taxon>Fungi</taxon>
        <taxon>Dikarya</taxon>
        <taxon>Ascomycota</taxon>
        <taxon>Pezizomycotina</taxon>
        <taxon>Sordariomycetes</taxon>
        <taxon>Hypocreomycetidae</taxon>
        <taxon>Hypocreales</taxon>
        <taxon>Nectriaceae</taxon>
        <taxon>Fusarium</taxon>
        <taxon>Fusarium concolor species complex</taxon>
    </lineage>
</organism>
<dbReference type="PANTHER" id="PTHR46498:SF1">
    <property type="entry name" value="GTP-BINDING PROTEIN 8"/>
    <property type="match status" value="1"/>
</dbReference>
<gene>
    <name evidence="7" type="ORF">F53441_6240</name>
</gene>
<dbReference type="AlphaFoldDB" id="A0A8H4KK29"/>
<dbReference type="PANTHER" id="PTHR46498">
    <property type="entry name" value="GTP-BINDING PROTEIN 8"/>
    <property type="match status" value="1"/>
</dbReference>
<dbReference type="InterPro" id="IPR027417">
    <property type="entry name" value="P-loop_NTPase"/>
</dbReference>
<reference evidence="7" key="1">
    <citation type="submission" date="2020-01" db="EMBL/GenBank/DDBJ databases">
        <title>Identification and distribution of gene clusters putatively required for synthesis of sphingolipid metabolism inhibitors in phylogenetically diverse species of the filamentous fungus Fusarium.</title>
        <authorList>
            <person name="Kim H.-S."/>
            <person name="Busman M."/>
            <person name="Brown D.W."/>
            <person name="Divon H."/>
            <person name="Uhlig S."/>
            <person name="Proctor R.H."/>
        </authorList>
    </citation>
    <scope>NUCLEOTIDE SEQUENCE</scope>
    <source>
        <strain evidence="7">NRRL 53441</strain>
    </source>
</reference>
<evidence type="ECO:0000256" key="1">
    <source>
        <dbReference type="ARBA" id="ARBA00022723"/>
    </source>
</evidence>
<evidence type="ECO:0000256" key="3">
    <source>
        <dbReference type="ARBA" id="ARBA00022842"/>
    </source>
</evidence>
<feature type="region of interest" description="Disordered" evidence="5">
    <location>
        <begin position="34"/>
        <end position="114"/>
    </location>
</feature>
<feature type="compositionally biased region" description="Polar residues" evidence="5">
    <location>
        <begin position="47"/>
        <end position="56"/>
    </location>
</feature>
<keyword evidence="4" id="KW-0342">GTP-binding</keyword>
<keyword evidence="8" id="KW-1185">Reference proteome</keyword>
<protein>
    <recommendedName>
        <fullName evidence="6">EngB-type G domain-containing protein</fullName>
    </recommendedName>
</protein>
<dbReference type="GO" id="GO:0005525">
    <property type="term" value="F:GTP binding"/>
    <property type="evidence" value="ECO:0007669"/>
    <property type="project" value="UniProtKB-KW"/>
</dbReference>
<dbReference type="InterPro" id="IPR052279">
    <property type="entry name" value="EngB_GTPase"/>
</dbReference>
<evidence type="ECO:0000259" key="6">
    <source>
        <dbReference type="PROSITE" id="PS51706"/>
    </source>
</evidence>
<dbReference type="Pfam" id="PF01926">
    <property type="entry name" value="MMR_HSR1"/>
    <property type="match status" value="1"/>
</dbReference>
<proteinExistence type="predicted"/>